<evidence type="ECO:0000313" key="1">
    <source>
        <dbReference type="EMBL" id="EEG77889.1"/>
    </source>
</evidence>
<dbReference type="STRING" id="555088.DealDRAFT_1188"/>
<dbReference type="Proteomes" id="UP000006443">
    <property type="component" value="Unassembled WGS sequence"/>
</dbReference>
<keyword evidence="2" id="KW-1185">Reference proteome</keyword>
<gene>
    <name evidence="1" type="ORF">DealDRAFT_1188</name>
</gene>
<proteinExistence type="predicted"/>
<protein>
    <submittedName>
        <fullName evidence="1">Uncharacterized protein</fullName>
    </submittedName>
</protein>
<evidence type="ECO:0000313" key="2">
    <source>
        <dbReference type="Proteomes" id="UP000006443"/>
    </source>
</evidence>
<accession>C0GFC9</accession>
<comment type="caution">
    <text evidence="1">The sequence shown here is derived from an EMBL/GenBank/DDBJ whole genome shotgun (WGS) entry which is preliminary data.</text>
</comment>
<sequence length="33" mass="3754">MHTRTTGVIMCEQVKALDVVARGIAFREKARYC</sequence>
<dbReference type="AlphaFoldDB" id="C0GFC9"/>
<reference evidence="1 2" key="1">
    <citation type="submission" date="2009-02" db="EMBL/GenBank/DDBJ databases">
        <title>Sequencing of the draft genome and assembly of Dethiobacter alkaliphilus AHT 1.</title>
        <authorList>
            <consortium name="US DOE Joint Genome Institute (JGI-PGF)"/>
            <person name="Lucas S."/>
            <person name="Copeland A."/>
            <person name="Lapidus A."/>
            <person name="Glavina del Rio T."/>
            <person name="Dalin E."/>
            <person name="Tice H."/>
            <person name="Bruce D."/>
            <person name="Goodwin L."/>
            <person name="Pitluck S."/>
            <person name="Larimer F."/>
            <person name="Land M.L."/>
            <person name="Hauser L."/>
            <person name="Muyzer G."/>
        </authorList>
    </citation>
    <scope>NUCLEOTIDE SEQUENCE [LARGE SCALE GENOMIC DNA]</scope>
    <source>
        <strain evidence="1 2">AHT 1</strain>
    </source>
</reference>
<dbReference type="EMBL" id="ACJM01000005">
    <property type="protein sequence ID" value="EEG77889.1"/>
    <property type="molecule type" value="Genomic_DNA"/>
</dbReference>
<organism evidence="1 2">
    <name type="scientific">Dethiobacter alkaliphilus AHT 1</name>
    <dbReference type="NCBI Taxonomy" id="555088"/>
    <lineage>
        <taxon>Bacteria</taxon>
        <taxon>Bacillati</taxon>
        <taxon>Bacillota</taxon>
        <taxon>Dethiobacteria</taxon>
        <taxon>Dethiobacterales</taxon>
        <taxon>Dethiobacteraceae</taxon>
        <taxon>Dethiobacter</taxon>
    </lineage>
</organism>
<name>C0GFC9_DETAL</name>